<dbReference type="GO" id="GO:0005886">
    <property type="term" value="C:plasma membrane"/>
    <property type="evidence" value="ECO:0007669"/>
    <property type="project" value="UniProtKB-SubCell"/>
</dbReference>
<dbReference type="NCBIfam" id="TIGR01845">
    <property type="entry name" value="outer_NodT"/>
    <property type="match status" value="1"/>
</dbReference>
<name>A0AA35UV88_9PROT</name>
<dbReference type="SUPFAM" id="SSF56954">
    <property type="entry name" value="Outer membrane efflux proteins (OEP)"/>
    <property type="match status" value="1"/>
</dbReference>
<sequence>MDPVLKFRRHALIKGRSQRVVVLLSSVALLSTLGLSGCAVGPDYKKPDPWAPPHYDSHVRSGGVASETVADAPDPAWWKIFNDPELTSLEERIAHENLAVSRAASQLAQSRAQLLMAGAERFPGLSATGSYTRSQYSTKELQRIISDVGKKIGGNNGQLLRDNSGSATVPLFDQWRDSIDATYEIDLWGRVRRQYEAAKADLDAADDARRGVLIAQQAEMARDYLMLRGQQEQLRIARANSRLQQETLALARDRYKSGLVTDLDVESARSQYETTTARIASLEQDVALQMNAISLLLGTPPGSLNGELTAATRIPVVPPRVPIGVPSELAQRRPDIRQADARLHAAVANVGEAEAEFYPKITIDAGFGFQSLSFRDLGFWNARAWNVGPSISLPIFQGGKLRGQLLLNRYAQKEAAIAYRETVLTAWREVDDALIAYRDEQRRRDGLVAAQAAAERAFSLAHDQYRSGLVTYLNVLSAQNDLLQAQSQVADSTTTVAANLARLYNALGGGWQTTFPVSDPEKATAAQLARVGSVVTH</sequence>
<reference evidence="3" key="1">
    <citation type="submission" date="2023-03" db="EMBL/GenBank/DDBJ databases">
        <authorList>
            <person name="Cleenwerck I."/>
        </authorList>
    </citation>
    <scope>NUCLEOTIDE SEQUENCE</scope>
    <source>
        <strain evidence="3">LMG 32879</strain>
    </source>
</reference>
<evidence type="ECO:0000313" key="3">
    <source>
        <dbReference type="EMBL" id="CAI9120044.1"/>
    </source>
</evidence>
<keyword evidence="4" id="KW-1185">Reference proteome</keyword>
<dbReference type="EMBL" id="CATKSH010000004">
    <property type="protein sequence ID" value="CAI9120044.1"/>
    <property type="molecule type" value="Genomic_DNA"/>
</dbReference>
<protein>
    <submittedName>
        <fullName evidence="3">Efflux transporter outer membrane subunit</fullName>
    </submittedName>
</protein>
<comment type="caution">
    <text evidence="3">The sequence shown here is derived from an EMBL/GenBank/DDBJ whole genome shotgun (WGS) entry which is preliminary data.</text>
</comment>
<keyword evidence="2" id="KW-0564">Palmitate</keyword>
<keyword evidence="2" id="KW-0812">Transmembrane</keyword>
<keyword evidence="2" id="KW-0449">Lipoprotein</keyword>
<comment type="similarity">
    <text evidence="1 2">Belongs to the outer membrane factor (OMF) (TC 1.B.17) family.</text>
</comment>
<dbReference type="Proteomes" id="UP001176960">
    <property type="component" value="Unassembled WGS sequence"/>
</dbReference>
<dbReference type="PANTHER" id="PTHR30203:SF25">
    <property type="entry name" value="OUTER MEMBRANE PROTEIN-RELATED"/>
    <property type="match status" value="1"/>
</dbReference>
<dbReference type="Gene3D" id="1.20.1600.10">
    <property type="entry name" value="Outer membrane efflux proteins (OEP)"/>
    <property type="match status" value="1"/>
</dbReference>
<gene>
    <name evidence="3" type="ORF">LMG32879_000872</name>
</gene>
<dbReference type="InterPro" id="IPR003423">
    <property type="entry name" value="OMP_efflux"/>
</dbReference>
<organism evidence="3 4">
    <name type="scientific">Brytella acorum</name>
    <dbReference type="NCBI Taxonomy" id="2959299"/>
    <lineage>
        <taxon>Bacteria</taxon>
        <taxon>Pseudomonadati</taxon>
        <taxon>Pseudomonadota</taxon>
        <taxon>Alphaproteobacteria</taxon>
        <taxon>Acetobacterales</taxon>
        <taxon>Acetobacteraceae</taxon>
        <taxon>Brytella</taxon>
    </lineage>
</organism>
<dbReference type="AlphaFoldDB" id="A0AA35UV88"/>
<keyword evidence="2" id="KW-1134">Transmembrane beta strand</keyword>
<proteinExistence type="inferred from homology"/>
<accession>A0AA35UV88</accession>
<dbReference type="GO" id="GO:0015562">
    <property type="term" value="F:efflux transmembrane transporter activity"/>
    <property type="evidence" value="ECO:0007669"/>
    <property type="project" value="InterPro"/>
</dbReference>
<dbReference type="InterPro" id="IPR010131">
    <property type="entry name" value="MdtP/NodT-like"/>
</dbReference>
<evidence type="ECO:0000313" key="4">
    <source>
        <dbReference type="Proteomes" id="UP001176960"/>
    </source>
</evidence>
<evidence type="ECO:0000256" key="2">
    <source>
        <dbReference type="RuleBase" id="RU362097"/>
    </source>
</evidence>
<dbReference type="PANTHER" id="PTHR30203">
    <property type="entry name" value="OUTER MEMBRANE CATION EFFLUX PROTEIN"/>
    <property type="match status" value="1"/>
</dbReference>
<comment type="subcellular location">
    <subcellularLocation>
        <location evidence="2">Cell membrane</location>
        <topology evidence="2">Lipid-anchor</topology>
    </subcellularLocation>
</comment>
<dbReference type="RefSeq" id="WP_289841843.1">
    <property type="nucleotide sequence ID" value="NZ_CATKSH010000004.1"/>
</dbReference>
<keyword evidence="2" id="KW-0472">Membrane</keyword>
<dbReference type="Pfam" id="PF02321">
    <property type="entry name" value="OEP"/>
    <property type="match status" value="2"/>
</dbReference>
<dbReference type="Gene3D" id="2.20.200.10">
    <property type="entry name" value="Outer membrane efflux proteins (OEP)"/>
    <property type="match status" value="1"/>
</dbReference>
<evidence type="ECO:0000256" key="1">
    <source>
        <dbReference type="ARBA" id="ARBA00007613"/>
    </source>
</evidence>